<keyword evidence="2" id="KW-1185">Reference proteome</keyword>
<accession>A0A2I7N6I6</accession>
<dbReference type="EMBL" id="CP024847">
    <property type="protein sequence ID" value="AUR52064.1"/>
    <property type="molecule type" value="Genomic_DNA"/>
</dbReference>
<dbReference type="KEGG" id="nba:CUN60_07045"/>
<gene>
    <name evidence="1" type="ORF">CUN60_07045</name>
</gene>
<name>A0A2I7N6I6_9NEIS</name>
<dbReference type="RefSeq" id="WP_102951360.1">
    <property type="nucleotide sequence ID" value="NZ_CP024847.1"/>
</dbReference>
<evidence type="ECO:0008006" key="3">
    <source>
        <dbReference type="Google" id="ProtNLM"/>
    </source>
</evidence>
<proteinExistence type="predicted"/>
<sequence>MNKANLLSELQSIYGAKCQVCNGETANTFIHLVPLKVVRYARNLNKRKNRQYKRKLPEIPNYQINNLLPVCAQCQVKQFNLDIYQLLSLQQLKIIDNQRQKHGYPELLTAGNVRRLHKLLANRNNYI</sequence>
<evidence type="ECO:0000313" key="2">
    <source>
        <dbReference type="Proteomes" id="UP000236655"/>
    </source>
</evidence>
<organism evidence="1 2">
    <name type="scientific">Aquella oligotrophica</name>
    <dbReference type="NCBI Taxonomy" id="2067065"/>
    <lineage>
        <taxon>Bacteria</taxon>
        <taxon>Pseudomonadati</taxon>
        <taxon>Pseudomonadota</taxon>
        <taxon>Betaproteobacteria</taxon>
        <taxon>Neisseriales</taxon>
        <taxon>Neisseriaceae</taxon>
        <taxon>Aquella</taxon>
    </lineage>
</organism>
<dbReference type="AlphaFoldDB" id="A0A2I7N6I6"/>
<dbReference type="Proteomes" id="UP000236655">
    <property type="component" value="Chromosome"/>
</dbReference>
<protein>
    <recommendedName>
        <fullName evidence="3">HNH endonuclease</fullName>
    </recommendedName>
</protein>
<reference evidence="2" key="1">
    <citation type="submission" date="2017-11" db="EMBL/GenBank/DDBJ databases">
        <authorList>
            <person name="Chan K.G."/>
            <person name="Lee L.S."/>
        </authorList>
    </citation>
    <scope>NUCLEOTIDE SEQUENCE [LARGE SCALE GENOMIC DNA]</scope>
    <source>
        <strain evidence="2">DSM 100970</strain>
    </source>
</reference>
<evidence type="ECO:0000313" key="1">
    <source>
        <dbReference type="EMBL" id="AUR52064.1"/>
    </source>
</evidence>